<keyword evidence="5 14" id="KW-0808">Transferase</keyword>
<evidence type="ECO:0000256" key="1">
    <source>
        <dbReference type="ARBA" id="ARBA00003469"/>
    </source>
</evidence>
<evidence type="ECO:0000256" key="10">
    <source>
        <dbReference type="ARBA" id="ARBA00023004"/>
    </source>
</evidence>
<evidence type="ECO:0000256" key="3">
    <source>
        <dbReference type="ARBA" id="ARBA00009406"/>
    </source>
</evidence>
<comment type="catalytic activity">
    <reaction evidence="12">
        <text>N(6)-(pyridoxal phosphate)-L-lysyl-[4-amino-5-hydroxymethyl-2-methylpyrimidine phosphate synthase] + L-histidyl-[4-amino-5-hydroxymethyl-2-methylpyrimidine phosphate synthase] + 2 Fe(3+) + 4 H2O = L-lysyl-[4-amino-5-hydroxymethyl-2-methylpyrimidine phosphate synthase] + (2S)-2-amino-5-hydroxy-4-oxopentanoyl-[4-amino-5-hydroxymethyl-2-methylpyrimidine phosphate synthase] + 4-amino-2-methyl-5-(phosphooxymethyl)pyrimidine + 3-oxopropanoate + 2 Fe(2+) + 2 H(+)</text>
        <dbReference type="Rhea" id="RHEA:65756"/>
        <dbReference type="Rhea" id="RHEA-COMP:16892"/>
        <dbReference type="Rhea" id="RHEA-COMP:16893"/>
        <dbReference type="Rhea" id="RHEA-COMP:16894"/>
        <dbReference type="Rhea" id="RHEA-COMP:16895"/>
        <dbReference type="ChEBI" id="CHEBI:15377"/>
        <dbReference type="ChEBI" id="CHEBI:15378"/>
        <dbReference type="ChEBI" id="CHEBI:29033"/>
        <dbReference type="ChEBI" id="CHEBI:29034"/>
        <dbReference type="ChEBI" id="CHEBI:29969"/>
        <dbReference type="ChEBI" id="CHEBI:29979"/>
        <dbReference type="ChEBI" id="CHEBI:33190"/>
        <dbReference type="ChEBI" id="CHEBI:58354"/>
        <dbReference type="ChEBI" id="CHEBI:143915"/>
        <dbReference type="ChEBI" id="CHEBI:157692"/>
    </reaction>
    <physiologicalReaction direction="left-to-right" evidence="12">
        <dbReference type="Rhea" id="RHEA:65757"/>
    </physiologicalReaction>
</comment>
<comment type="pathway">
    <text evidence="2">Cofactor biosynthesis; thiamine diphosphate biosynthesis.</text>
</comment>
<protein>
    <recommendedName>
        <fullName evidence="11">Thiamine pyrimidine synthase</fullName>
    </recommendedName>
</protein>
<keyword evidence="8" id="KW-0663">Pyridoxal phosphate</keyword>
<dbReference type="OrthoDB" id="9791874at2"/>
<dbReference type="GO" id="GO:0009228">
    <property type="term" value="P:thiamine biosynthetic process"/>
    <property type="evidence" value="ECO:0007669"/>
    <property type="project" value="UniProtKB-KW"/>
</dbReference>
<evidence type="ECO:0000256" key="6">
    <source>
        <dbReference type="ARBA" id="ARBA00022723"/>
    </source>
</evidence>
<keyword evidence="9" id="KW-0784">Thiamine biosynthesis</keyword>
<evidence type="ECO:0000256" key="5">
    <source>
        <dbReference type="ARBA" id="ARBA00022679"/>
    </source>
</evidence>
<keyword evidence="7" id="KW-0732">Signal</keyword>
<dbReference type="Gene3D" id="3.40.190.10">
    <property type="entry name" value="Periplasmic binding protein-like II"/>
    <property type="match status" value="2"/>
</dbReference>
<dbReference type="InterPro" id="IPR019546">
    <property type="entry name" value="TAT_signal_bac_arc"/>
</dbReference>
<dbReference type="PANTHER" id="PTHR31528">
    <property type="entry name" value="4-AMINO-5-HYDROXYMETHYL-2-METHYLPYRIMIDINE PHOSPHATE SYNTHASE THI11-RELATED"/>
    <property type="match status" value="1"/>
</dbReference>
<evidence type="ECO:0000256" key="2">
    <source>
        <dbReference type="ARBA" id="ARBA00004948"/>
    </source>
</evidence>
<dbReference type="PROSITE" id="PS51318">
    <property type="entry name" value="TAT"/>
    <property type="match status" value="1"/>
</dbReference>
<dbReference type="PANTHER" id="PTHR31528:SF1">
    <property type="entry name" value="4-AMINO-5-HYDROXYMETHYL-2-METHYLPYRIMIDINE PHOSPHATE SYNTHASE THI11-RELATED"/>
    <property type="match status" value="1"/>
</dbReference>
<evidence type="ECO:0000259" key="13">
    <source>
        <dbReference type="Pfam" id="PF09084"/>
    </source>
</evidence>
<dbReference type="InterPro" id="IPR015168">
    <property type="entry name" value="SsuA/THI5"/>
</dbReference>
<gene>
    <name evidence="14" type="ORF">BW247_07360</name>
</gene>
<dbReference type="NCBIfam" id="TIGR01409">
    <property type="entry name" value="TAT_signal_seq"/>
    <property type="match status" value="1"/>
</dbReference>
<proteinExistence type="inferred from homology"/>
<keyword evidence="15" id="KW-1185">Reference proteome</keyword>
<accession>A0A1P8UGM3</accession>
<evidence type="ECO:0000256" key="4">
    <source>
        <dbReference type="ARBA" id="ARBA00011738"/>
    </source>
</evidence>
<evidence type="ECO:0000256" key="9">
    <source>
        <dbReference type="ARBA" id="ARBA00022977"/>
    </source>
</evidence>
<comment type="subunit">
    <text evidence="4">Homodimer.</text>
</comment>
<dbReference type="AlphaFoldDB" id="A0A1P8UGM3"/>
<name>A0A1P8UGM3_9GAMM</name>
<evidence type="ECO:0000313" key="15">
    <source>
        <dbReference type="Proteomes" id="UP000243807"/>
    </source>
</evidence>
<dbReference type="RefSeq" id="WP_076836579.1">
    <property type="nucleotide sequence ID" value="NZ_CP019434.1"/>
</dbReference>
<dbReference type="STRING" id="1765967.BW247_07360"/>
<dbReference type="GO" id="GO:0016740">
    <property type="term" value="F:transferase activity"/>
    <property type="evidence" value="ECO:0007669"/>
    <property type="project" value="UniProtKB-KW"/>
</dbReference>
<keyword evidence="6" id="KW-0479">Metal-binding</keyword>
<dbReference type="InterPro" id="IPR027939">
    <property type="entry name" value="NMT1/THI5"/>
</dbReference>
<dbReference type="Proteomes" id="UP000243807">
    <property type="component" value="Chromosome"/>
</dbReference>
<dbReference type="EMBL" id="CP019434">
    <property type="protein sequence ID" value="APZ42931.1"/>
    <property type="molecule type" value="Genomic_DNA"/>
</dbReference>
<evidence type="ECO:0000313" key="14">
    <source>
        <dbReference type="EMBL" id="APZ42931.1"/>
    </source>
</evidence>
<evidence type="ECO:0000256" key="11">
    <source>
        <dbReference type="ARBA" id="ARBA00033171"/>
    </source>
</evidence>
<comment type="function">
    <text evidence="1">Responsible for the formation of the pyrimidine heterocycle in the thiamine biosynthesis pathway. Catalyzes the formation of hydroxymethylpyrimidine phosphate (HMP-P) from histidine and pyridoxal phosphate (PLP). The protein uses PLP and the active site histidine to form HMP-P, generating an inactive enzyme. The enzyme can only undergo a single turnover, which suggests it is a suicide enzyme.</text>
</comment>
<evidence type="ECO:0000256" key="12">
    <source>
        <dbReference type="ARBA" id="ARBA00048179"/>
    </source>
</evidence>
<dbReference type="GO" id="GO:0046872">
    <property type="term" value="F:metal ion binding"/>
    <property type="evidence" value="ECO:0007669"/>
    <property type="project" value="UniProtKB-KW"/>
</dbReference>
<comment type="similarity">
    <text evidence="3">Belongs to the NMT1/THI5 family.</text>
</comment>
<dbReference type="SUPFAM" id="SSF53850">
    <property type="entry name" value="Periplasmic binding protein-like II"/>
    <property type="match status" value="1"/>
</dbReference>
<organism evidence="14 15">
    <name type="scientific">Acidihalobacter ferrooxydans</name>
    <dbReference type="NCBI Taxonomy" id="1765967"/>
    <lineage>
        <taxon>Bacteria</taxon>
        <taxon>Pseudomonadati</taxon>
        <taxon>Pseudomonadota</taxon>
        <taxon>Gammaproteobacteria</taxon>
        <taxon>Chromatiales</taxon>
        <taxon>Ectothiorhodospiraceae</taxon>
        <taxon>Acidihalobacter</taxon>
    </lineage>
</organism>
<dbReference type="InterPro" id="IPR006311">
    <property type="entry name" value="TAT_signal"/>
</dbReference>
<reference evidence="14 15" key="1">
    <citation type="submission" date="2017-01" db="EMBL/GenBank/DDBJ databases">
        <title>Draft sequence of Acidihalobacter ferrooxidans strain DSM 14175 (strain V8).</title>
        <authorList>
            <person name="Khaleque H.N."/>
            <person name="Ramsay J.P."/>
            <person name="Murphy R.J.T."/>
            <person name="Kaksonen A.H."/>
            <person name="Boxall N.J."/>
            <person name="Watkin E.L.J."/>
        </authorList>
    </citation>
    <scope>NUCLEOTIDE SEQUENCE [LARGE SCALE GENOMIC DNA]</scope>
    <source>
        <strain evidence="14 15">V8</strain>
    </source>
</reference>
<dbReference type="KEGG" id="afy:BW247_07360"/>
<sequence length="365" mass="39416">MQRRDFLKALGAGTLAAAGSSLPRIGHAAGMVPVRLQLKWFPQAQFAGYFVAKGKGFYAAEGLDVTLLPIGEQSPIQTVVAGAADFGTTWITDLLTASSRGLPVVEIAQIFQKSGFTLTTLKKYGIEKPADFKGHTVGIWPGGNAYPALAFFKKYGLTTSLEPGVGNPDVKLVTYGFDPKLVFPDKAQVVSAMIYNEVDQIINMGYPLDTLKIFDLADYGINLLEDNMFTTQNVLNEGNFKGSGISGKEVGARLLRASLKGWDWAVKHQAEAVSMVLSQCGPYCKGAGKAASGLKHQTWMMAHIAQLYEAGPTLKGDAGLLEKSELDNNIALLNSLKVLKTQPAKNVAEWSVWEMATGKRVPWKV</sequence>
<dbReference type="Pfam" id="PF09084">
    <property type="entry name" value="NMT1"/>
    <property type="match status" value="1"/>
</dbReference>
<feature type="domain" description="SsuA/THI5-like" evidence="13">
    <location>
        <begin position="44"/>
        <end position="272"/>
    </location>
</feature>
<evidence type="ECO:0000256" key="7">
    <source>
        <dbReference type="ARBA" id="ARBA00022729"/>
    </source>
</evidence>
<keyword evidence="10" id="KW-0408">Iron</keyword>
<evidence type="ECO:0000256" key="8">
    <source>
        <dbReference type="ARBA" id="ARBA00022898"/>
    </source>
</evidence>